<accession>A0ABT8AGG6</accession>
<name>A0ABT8AGG6_9PROT</name>
<feature type="compositionally biased region" description="Low complexity" evidence="1">
    <location>
        <begin position="934"/>
        <end position="949"/>
    </location>
</feature>
<reference evidence="3" key="1">
    <citation type="journal article" date="2019" name="Int. J. Syst. Evol. Microbiol.">
        <title>The Global Catalogue of Microorganisms (GCM) 10K type strain sequencing project: providing services to taxonomists for standard genome sequencing and annotation.</title>
        <authorList>
            <consortium name="The Broad Institute Genomics Platform"/>
            <consortium name="The Broad Institute Genome Sequencing Center for Infectious Disease"/>
            <person name="Wu L."/>
            <person name="Ma J."/>
        </authorList>
    </citation>
    <scope>NUCLEOTIDE SEQUENCE [LARGE SCALE GENOMIC DNA]</scope>
    <source>
        <strain evidence="3">CECT 7131</strain>
    </source>
</reference>
<dbReference type="RefSeq" id="WP_290321017.1">
    <property type="nucleotide sequence ID" value="NZ_JAUFPN010000311.1"/>
</dbReference>
<evidence type="ECO:0000256" key="1">
    <source>
        <dbReference type="SAM" id="MobiDB-lite"/>
    </source>
</evidence>
<protein>
    <submittedName>
        <fullName evidence="2">DUF3971 domain-containing protein</fullName>
    </submittedName>
</protein>
<keyword evidence="3" id="KW-1185">Reference proteome</keyword>
<feature type="compositionally biased region" description="Pro residues" evidence="1">
    <location>
        <begin position="1000"/>
        <end position="1012"/>
    </location>
</feature>
<sequence length="1241" mass="129297">MPRWFSPACNMALAALLALALALGGLAWRLAEAPLEIPFLARQIEARLNAAPDGPRLAVGRAAIAWEGFRGGTAAPLDIRLSDVVLRGADGTDRISVPEAAATLSIRALLRGTLAPATIELRRPRVLATLAADGGIGLALGPAAAAAEAMPDADPLALLAELMRPVSDRDAVAALRRVRVTGGELTLQDPATGRRWMLHEPQIDLRRAAAGGLAGEGAAEFRAAGLTVPVTLTIAAEGAPMRLRAGISLPALRPSDIATIWAPLAPLSLIDALVSLTASAEFDAAGRPDRMRTTFTAGAGAFDLGPGSPGGEARRLPFTGLTLAADLTGRAMTLREARLTLPGLGGLAGPVLTATGEVFHRDAGWQVTLDLAAGALEASDLPRLWPAALAPEARIAALGALPAGLLRDTRLRGRFRLPDTLDAVVPEQAQLAFGVSRAIVDIGRGRRIAADTADFALSGTPDHLRIEQAVLRLPAAAGPAGPAAAGPTIRAEGSAERSAGVWRGWLGIGLDAVAFADLPGYWPRGLGSPKGGERDWITQNITTGSIRNGRWRIEAEAPEGQPEAMRITALTGTAEASDATVHWLRPVPAAVGVSGTAEFSLKEITLRVRGGRQPAAEGARSSLDLREGVVRFFNLDADPGNSEIVLQVAGPLAEAVTLLKHPRLKLFERRPLALRVAEGQAEARITIGFPLVEDLPVEDLRIRATARVTEAKLPGMLLDQDLDRAAFELAVDTDTLKASGTALLLGAPVKLGIDLDFRRGPATQVVERATLSGRLDARQIAILGFDATRALEGPVALEARSEKRRNGQGQVVLRGDLRDARLGVEALNWAKLPGTAGTADAVLRMQGDALTGVDSFQVEALELSLRGRASFARQSRLERVEITESIFGGSRFTGEVRPPDRAGAAWAIALRGPLADLRPVLGPPGHAEGGAVRPDGAATGAPAAEGGPPLTLDLRFDRVTMGGDRNLLGVQAWARTDARGVLREAQATGRTAARGLGSAPPAPGVPARPGQPGPFEFTLTPRGEQRQLRLVAEDGGGLLHALDLVNVIRGGRLNVTASYAELRPGAPLVGTAELDQFVLSDAPAAAKLLQAMTLYGLVEAAQGGSGLVFSRLVAPFSLTPEALTLADARAFSASLGVTAKGRILRERAIAEVEGTIVPAYVFNTLLGNLPLIGRLFSPEAGGGVFAATYRIQGPLADPTVVVNPLAALTPGFLRGLFGIFDGTSAPEAAPGRAGAARRPPR</sequence>
<organism evidence="2 3">
    <name type="scientific">Paeniroseomonas aquatica</name>
    <dbReference type="NCBI Taxonomy" id="373043"/>
    <lineage>
        <taxon>Bacteria</taxon>
        <taxon>Pseudomonadati</taxon>
        <taxon>Pseudomonadota</taxon>
        <taxon>Alphaproteobacteria</taxon>
        <taxon>Acetobacterales</taxon>
        <taxon>Acetobacteraceae</taxon>
        <taxon>Paeniroseomonas</taxon>
    </lineage>
</organism>
<proteinExistence type="predicted"/>
<feature type="region of interest" description="Disordered" evidence="1">
    <location>
        <begin position="989"/>
        <end position="1012"/>
    </location>
</feature>
<feature type="region of interest" description="Disordered" evidence="1">
    <location>
        <begin position="920"/>
        <end position="949"/>
    </location>
</feature>
<evidence type="ECO:0000313" key="3">
    <source>
        <dbReference type="Proteomes" id="UP001529369"/>
    </source>
</evidence>
<dbReference type="EMBL" id="JAUFPN010000311">
    <property type="protein sequence ID" value="MDN3568896.1"/>
    <property type="molecule type" value="Genomic_DNA"/>
</dbReference>
<comment type="caution">
    <text evidence="2">The sequence shown here is derived from an EMBL/GenBank/DDBJ whole genome shotgun (WGS) entry which is preliminary data.</text>
</comment>
<dbReference type="Proteomes" id="UP001529369">
    <property type="component" value="Unassembled WGS sequence"/>
</dbReference>
<gene>
    <name evidence="2" type="ORF">QWZ14_31345</name>
</gene>
<evidence type="ECO:0000313" key="2">
    <source>
        <dbReference type="EMBL" id="MDN3568896.1"/>
    </source>
</evidence>